<sequence>MGKNEETDSKHHPFARIGGDGGADKGRRDKTGEDPDPTIVCVIHVVCHFVYE</sequence>
<reference evidence="3" key="3">
    <citation type="submission" date="2015-04" db="UniProtKB">
        <authorList>
            <consortium name="EnsemblPlants"/>
        </authorList>
    </citation>
    <scope>IDENTIFICATION</scope>
    <source>
        <strain evidence="3">cv. Jemalong A17</strain>
    </source>
</reference>
<reference evidence="2 4" key="1">
    <citation type="journal article" date="2011" name="Nature">
        <title>The Medicago genome provides insight into the evolution of rhizobial symbioses.</title>
        <authorList>
            <person name="Young N.D."/>
            <person name="Debelle F."/>
            <person name="Oldroyd G.E."/>
            <person name="Geurts R."/>
            <person name="Cannon S.B."/>
            <person name="Udvardi M.K."/>
            <person name="Benedito V.A."/>
            <person name="Mayer K.F."/>
            <person name="Gouzy J."/>
            <person name="Schoof H."/>
            <person name="Van de Peer Y."/>
            <person name="Proost S."/>
            <person name="Cook D.R."/>
            <person name="Meyers B.C."/>
            <person name="Spannagl M."/>
            <person name="Cheung F."/>
            <person name="De Mita S."/>
            <person name="Krishnakumar V."/>
            <person name="Gundlach H."/>
            <person name="Zhou S."/>
            <person name="Mudge J."/>
            <person name="Bharti A.K."/>
            <person name="Murray J.D."/>
            <person name="Naoumkina M.A."/>
            <person name="Rosen B."/>
            <person name="Silverstein K.A."/>
            <person name="Tang H."/>
            <person name="Rombauts S."/>
            <person name="Zhao P.X."/>
            <person name="Zhou P."/>
            <person name="Barbe V."/>
            <person name="Bardou P."/>
            <person name="Bechner M."/>
            <person name="Bellec A."/>
            <person name="Berger A."/>
            <person name="Berges H."/>
            <person name="Bidwell S."/>
            <person name="Bisseling T."/>
            <person name="Choisne N."/>
            <person name="Couloux A."/>
            <person name="Denny R."/>
            <person name="Deshpande S."/>
            <person name="Dai X."/>
            <person name="Doyle J.J."/>
            <person name="Dudez A.M."/>
            <person name="Farmer A.D."/>
            <person name="Fouteau S."/>
            <person name="Franken C."/>
            <person name="Gibelin C."/>
            <person name="Gish J."/>
            <person name="Goldstein S."/>
            <person name="Gonzalez A.J."/>
            <person name="Green P.J."/>
            <person name="Hallab A."/>
            <person name="Hartog M."/>
            <person name="Hua A."/>
            <person name="Humphray S.J."/>
            <person name="Jeong D.H."/>
            <person name="Jing Y."/>
            <person name="Jocker A."/>
            <person name="Kenton S.M."/>
            <person name="Kim D.J."/>
            <person name="Klee K."/>
            <person name="Lai H."/>
            <person name="Lang C."/>
            <person name="Lin S."/>
            <person name="Macmil S.L."/>
            <person name="Magdelenat G."/>
            <person name="Matthews L."/>
            <person name="McCorrison J."/>
            <person name="Monaghan E.L."/>
            <person name="Mun J.H."/>
            <person name="Najar F.Z."/>
            <person name="Nicholson C."/>
            <person name="Noirot C."/>
            <person name="O'Bleness M."/>
            <person name="Paule C.R."/>
            <person name="Poulain J."/>
            <person name="Prion F."/>
            <person name="Qin B."/>
            <person name="Qu C."/>
            <person name="Retzel E.F."/>
            <person name="Riddle C."/>
            <person name="Sallet E."/>
            <person name="Samain S."/>
            <person name="Samson N."/>
            <person name="Sanders I."/>
            <person name="Saurat O."/>
            <person name="Scarpelli C."/>
            <person name="Schiex T."/>
            <person name="Segurens B."/>
            <person name="Severin A.J."/>
            <person name="Sherrier D.J."/>
            <person name="Shi R."/>
            <person name="Sims S."/>
            <person name="Singer S.R."/>
            <person name="Sinharoy S."/>
            <person name="Sterck L."/>
            <person name="Viollet A."/>
            <person name="Wang B.B."/>
            <person name="Wang K."/>
            <person name="Wang M."/>
            <person name="Wang X."/>
            <person name="Warfsmann J."/>
            <person name="Weissenbach J."/>
            <person name="White D.D."/>
            <person name="White J.D."/>
            <person name="Wiley G.B."/>
            <person name="Wincker P."/>
            <person name="Xing Y."/>
            <person name="Yang L."/>
            <person name="Yao Z."/>
            <person name="Ying F."/>
            <person name="Zhai J."/>
            <person name="Zhou L."/>
            <person name="Zuber A."/>
            <person name="Denarie J."/>
            <person name="Dixon R.A."/>
            <person name="May G.D."/>
            <person name="Schwartz D.C."/>
            <person name="Rogers J."/>
            <person name="Quetier F."/>
            <person name="Town C.D."/>
            <person name="Roe B.A."/>
        </authorList>
    </citation>
    <scope>NUCLEOTIDE SEQUENCE [LARGE SCALE GENOMIC DNA]</scope>
    <source>
        <strain evidence="2">A17</strain>
        <strain evidence="3 4">cv. Jemalong A17</strain>
    </source>
</reference>
<feature type="compositionally biased region" description="Basic and acidic residues" evidence="1">
    <location>
        <begin position="22"/>
        <end position="33"/>
    </location>
</feature>
<evidence type="ECO:0000313" key="4">
    <source>
        <dbReference type="Proteomes" id="UP000002051"/>
    </source>
</evidence>
<dbReference type="EnsemblPlants" id="AES67660">
    <property type="protein sequence ID" value="AES67660"/>
    <property type="gene ID" value="MTR_2g097790"/>
</dbReference>
<evidence type="ECO:0000313" key="2">
    <source>
        <dbReference type="EMBL" id="AES67660.1"/>
    </source>
</evidence>
<evidence type="ECO:0000256" key="1">
    <source>
        <dbReference type="SAM" id="MobiDB-lite"/>
    </source>
</evidence>
<gene>
    <name evidence="2" type="ordered locus">MTR_2g097790</name>
</gene>
<dbReference type="AlphaFoldDB" id="G7IRY7"/>
<reference evidence="2 4" key="2">
    <citation type="journal article" date="2014" name="BMC Genomics">
        <title>An improved genome release (version Mt4.0) for the model legume Medicago truncatula.</title>
        <authorList>
            <person name="Tang H."/>
            <person name="Krishnakumar V."/>
            <person name="Bidwell S."/>
            <person name="Rosen B."/>
            <person name="Chan A."/>
            <person name="Zhou S."/>
            <person name="Gentzbittel L."/>
            <person name="Childs K.L."/>
            <person name="Yandell M."/>
            <person name="Gundlach H."/>
            <person name="Mayer K.F."/>
            <person name="Schwartz D.C."/>
            <person name="Town C.D."/>
        </authorList>
    </citation>
    <scope>GENOME REANNOTATION</scope>
    <source>
        <strain evidence="3 4">cv. Jemalong A17</strain>
    </source>
</reference>
<dbReference type="HOGENOM" id="CLU_3090230_0_0_1"/>
<feature type="region of interest" description="Disordered" evidence="1">
    <location>
        <begin position="1"/>
        <end position="35"/>
    </location>
</feature>
<accession>G7IRY7</accession>
<keyword evidence="4" id="KW-1185">Reference proteome</keyword>
<organism evidence="2 4">
    <name type="scientific">Medicago truncatula</name>
    <name type="common">Barrel medic</name>
    <name type="synonym">Medicago tribuloides</name>
    <dbReference type="NCBI Taxonomy" id="3880"/>
    <lineage>
        <taxon>Eukaryota</taxon>
        <taxon>Viridiplantae</taxon>
        <taxon>Streptophyta</taxon>
        <taxon>Embryophyta</taxon>
        <taxon>Tracheophyta</taxon>
        <taxon>Spermatophyta</taxon>
        <taxon>Magnoliopsida</taxon>
        <taxon>eudicotyledons</taxon>
        <taxon>Gunneridae</taxon>
        <taxon>Pentapetalae</taxon>
        <taxon>rosids</taxon>
        <taxon>fabids</taxon>
        <taxon>Fabales</taxon>
        <taxon>Fabaceae</taxon>
        <taxon>Papilionoideae</taxon>
        <taxon>50 kb inversion clade</taxon>
        <taxon>NPAAA clade</taxon>
        <taxon>Hologalegina</taxon>
        <taxon>IRL clade</taxon>
        <taxon>Trifolieae</taxon>
        <taxon>Medicago</taxon>
    </lineage>
</organism>
<dbReference type="EMBL" id="CM001218">
    <property type="protein sequence ID" value="AES67660.1"/>
    <property type="molecule type" value="Genomic_DNA"/>
</dbReference>
<evidence type="ECO:0000313" key="3">
    <source>
        <dbReference type="EnsemblPlants" id="AES67660"/>
    </source>
</evidence>
<proteinExistence type="predicted"/>
<dbReference type="PaxDb" id="3880-AES67660"/>
<name>G7IRY7_MEDTR</name>
<dbReference type="Proteomes" id="UP000002051">
    <property type="component" value="Chromosome 2"/>
</dbReference>
<protein>
    <submittedName>
        <fullName evidence="2 3">Uncharacterized protein</fullName>
    </submittedName>
</protein>
<feature type="compositionally biased region" description="Basic and acidic residues" evidence="1">
    <location>
        <begin position="1"/>
        <end position="11"/>
    </location>
</feature>